<organism evidence="1">
    <name type="scientific">marine metagenome</name>
    <dbReference type="NCBI Taxonomy" id="408172"/>
    <lineage>
        <taxon>unclassified sequences</taxon>
        <taxon>metagenomes</taxon>
        <taxon>ecological metagenomes</taxon>
    </lineage>
</organism>
<proteinExistence type="predicted"/>
<gene>
    <name evidence="1" type="ORF">METZ01_LOCUS410300</name>
</gene>
<dbReference type="EMBL" id="UINC01159388">
    <property type="protein sequence ID" value="SVD57446.1"/>
    <property type="molecule type" value="Genomic_DNA"/>
</dbReference>
<protein>
    <submittedName>
        <fullName evidence="1">Uncharacterized protein</fullName>
    </submittedName>
</protein>
<reference evidence="1" key="1">
    <citation type="submission" date="2018-05" db="EMBL/GenBank/DDBJ databases">
        <authorList>
            <person name="Lanie J.A."/>
            <person name="Ng W.-L."/>
            <person name="Kazmierczak K.M."/>
            <person name="Andrzejewski T.M."/>
            <person name="Davidsen T.M."/>
            <person name="Wayne K.J."/>
            <person name="Tettelin H."/>
            <person name="Glass J.I."/>
            <person name="Rusch D."/>
            <person name="Podicherti R."/>
            <person name="Tsui H.-C.T."/>
            <person name="Winkler M.E."/>
        </authorList>
    </citation>
    <scope>NUCLEOTIDE SEQUENCE</scope>
</reference>
<dbReference type="AlphaFoldDB" id="A0A382WEW9"/>
<name>A0A382WEW9_9ZZZZ</name>
<sequence>MNDHIGANIDYEPNRKQCRKVLKPGGRGFNAFHLGGDRVHHL</sequence>
<accession>A0A382WEW9</accession>
<evidence type="ECO:0000313" key="1">
    <source>
        <dbReference type="EMBL" id="SVD57446.1"/>
    </source>
</evidence>